<accession>A0A2V5L690</accession>
<keyword evidence="6" id="KW-1185">Reference proteome</keyword>
<dbReference type="OrthoDB" id="3210131at2"/>
<dbReference type="InterPro" id="IPR011711">
    <property type="entry name" value="GntR_C"/>
</dbReference>
<dbReference type="Proteomes" id="UP000247832">
    <property type="component" value="Unassembled WGS sequence"/>
</dbReference>
<dbReference type="SUPFAM" id="SSF46785">
    <property type="entry name" value="Winged helix' DNA-binding domain"/>
    <property type="match status" value="1"/>
</dbReference>
<evidence type="ECO:0000259" key="4">
    <source>
        <dbReference type="PROSITE" id="PS50949"/>
    </source>
</evidence>
<name>A0A2V5L690_9MICC</name>
<reference evidence="5 6" key="1">
    <citation type="submission" date="2018-05" db="EMBL/GenBank/DDBJ databases">
        <title>Genetic diversity of glacier-inhabiting Cryobacterium bacteria in China and description of Cryobacterium mengkeensis sp. nov. and Arthrobacter glacialis sp. nov.</title>
        <authorList>
            <person name="Liu Q."/>
            <person name="Xin Y.-H."/>
        </authorList>
    </citation>
    <scope>NUCLEOTIDE SEQUENCE [LARGE SCALE GENOMIC DNA]</scope>
    <source>
        <strain evidence="5 6">LI2</strain>
    </source>
</reference>
<dbReference type="GO" id="GO:0003700">
    <property type="term" value="F:DNA-binding transcription factor activity"/>
    <property type="evidence" value="ECO:0007669"/>
    <property type="project" value="InterPro"/>
</dbReference>
<dbReference type="SUPFAM" id="SSF48008">
    <property type="entry name" value="GntR ligand-binding domain-like"/>
    <property type="match status" value="1"/>
</dbReference>
<keyword evidence="2" id="KW-0238">DNA-binding</keyword>
<dbReference type="CDD" id="cd07377">
    <property type="entry name" value="WHTH_GntR"/>
    <property type="match status" value="1"/>
</dbReference>
<dbReference type="PROSITE" id="PS50949">
    <property type="entry name" value="HTH_GNTR"/>
    <property type="match status" value="1"/>
</dbReference>
<dbReference type="Gene3D" id="1.10.10.10">
    <property type="entry name" value="Winged helix-like DNA-binding domain superfamily/Winged helix DNA-binding domain"/>
    <property type="match status" value="1"/>
</dbReference>
<evidence type="ECO:0000313" key="6">
    <source>
        <dbReference type="Proteomes" id="UP000247832"/>
    </source>
</evidence>
<dbReference type="Gene3D" id="1.20.120.530">
    <property type="entry name" value="GntR ligand-binding domain-like"/>
    <property type="match status" value="1"/>
</dbReference>
<gene>
    <name evidence="5" type="ORF">CVV68_12500</name>
</gene>
<organism evidence="5 6">
    <name type="scientific">Arthrobacter livingstonensis</name>
    <dbReference type="NCBI Taxonomy" id="670078"/>
    <lineage>
        <taxon>Bacteria</taxon>
        <taxon>Bacillati</taxon>
        <taxon>Actinomycetota</taxon>
        <taxon>Actinomycetes</taxon>
        <taxon>Micrococcales</taxon>
        <taxon>Micrococcaceae</taxon>
        <taxon>Arthrobacter</taxon>
    </lineage>
</organism>
<keyword evidence="3" id="KW-0804">Transcription</keyword>
<dbReference type="EMBL" id="QJVD01000012">
    <property type="protein sequence ID" value="PYI66909.1"/>
    <property type="molecule type" value="Genomic_DNA"/>
</dbReference>
<dbReference type="GO" id="GO:0003677">
    <property type="term" value="F:DNA binding"/>
    <property type="evidence" value="ECO:0007669"/>
    <property type="project" value="UniProtKB-KW"/>
</dbReference>
<dbReference type="Pfam" id="PF07729">
    <property type="entry name" value="FCD"/>
    <property type="match status" value="1"/>
</dbReference>
<protein>
    <submittedName>
        <fullName evidence="5">FadR family transcriptional regulator</fullName>
    </submittedName>
</protein>
<feature type="domain" description="HTH gntR-type" evidence="4">
    <location>
        <begin position="3"/>
        <end position="71"/>
    </location>
</feature>
<proteinExistence type="predicted"/>
<dbReference type="RefSeq" id="WP_110501340.1">
    <property type="nucleotide sequence ID" value="NZ_QJVD01000012.1"/>
</dbReference>
<keyword evidence="1" id="KW-0805">Transcription regulation</keyword>
<dbReference type="AlphaFoldDB" id="A0A2V5L690"/>
<dbReference type="PANTHER" id="PTHR43537">
    <property type="entry name" value="TRANSCRIPTIONAL REGULATOR, GNTR FAMILY"/>
    <property type="match status" value="1"/>
</dbReference>
<dbReference type="PRINTS" id="PR00035">
    <property type="entry name" value="HTHGNTR"/>
</dbReference>
<dbReference type="InterPro" id="IPR008920">
    <property type="entry name" value="TF_FadR/GntR_C"/>
</dbReference>
<evidence type="ECO:0000256" key="3">
    <source>
        <dbReference type="ARBA" id="ARBA00023163"/>
    </source>
</evidence>
<comment type="caution">
    <text evidence="5">The sequence shown here is derived from an EMBL/GenBank/DDBJ whole genome shotgun (WGS) entry which is preliminary data.</text>
</comment>
<evidence type="ECO:0000256" key="1">
    <source>
        <dbReference type="ARBA" id="ARBA00023015"/>
    </source>
</evidence>
<dbReference type="InterPro" id="IPR000524">
    <property type="entry name" value="Tscrpt_reg_HTH_GntR"/>
</dbReference>
<evidence type="ECO:0000256" key="2">
    <source>
        <dbReference type="ARBA" id="ARBA00023125"/>
    </source>
</evidence>
<dbReference type="SMART" id="SM00345">
    <property type="entry name" value="HTH_GNTR"/>
    <property type="match status" value="1"/>
</dbReference>
<dbReference type="InterPro" id="IPR036390">
    <property type="entry name" value="WH_DNA-bd_sf"/>
</dbReference>
<dbReference type="InterPro" id="IPR036388">
    <property type="entry name" value="WH-like_DNA-bd_sf"/>
</dbReference>
<dbReference type="PANTHER" id="PTHR43537:SF44">
    <property type="entry name" value="GNTR FAMILY REGULATORY PROTEIN"/>
    <property type="match status" value="1"/>
</dbReference>
<evidence type="ECO:0000313" key="5">
    <source>
        <dbReference type="EMBL" id="PYI66909.1"/>
    </source>
</evidence>
<sequence>MSRNLTSSLVDQLRSDIVEGRIAAGQKLPSENALIAEHSVSRTVVREAIMRLQAEGLVHTRKGSGSFALTPPSGMDAPIQSRPVRTLEDRRHLLAFRAGLESEAAALAATAHHPHHLAALREALASFAEADASPADAMARDFDFHQAVAGASGNPFFTDTLAGLGPAMISMPRHRLDAGGAHGLGAVAAEHEAVLAAIEAGDPVAAAAAMRTHLVNSRRRLDVESGQ</sequence>
<dbReference type="Pfam" id="PF00392">
    <property type="entry name" value="GntR"/>
    <property type="match status" value="1"/>
</dbReference>
<dbReference type="SMART" id="SM00895">
    <property type="entry name" value="FCD"/>
    <property type="match status" value="1"/>
</dbReference>